<dbReference type="Proteomes" id="UP000219338">
    <property type="component" value="Unassembled WGS sequence"/>
</dbReference>
<evidence type="ECO:0000256" key="1">
    <source>
        <dbReference type="ARBA" id="ARBA00006066"/>
    </source>
</evidence>
<proteinExistence type="inferred from homology"/>
<dbReference type="GO" id="GO:0005783">
    <property type="term" value="C:endoplasmic reticulum"/>
    <property type="evidence" value="ECO:0007669"/>
    <property type="project" value="TreeGrafter"/>
</dbReference>
<dbReference type="GO" id="GO:0006506">
    <property type="term" value="P:GPI anchor biosynthetic process"/>
    <property type="evidence" value="ECO:0007669"/>
    <property type="project" value="UniProtKB-UniPathway"/>
</dbReference>
<dbReference type="OMA" id="YVLESVN"/>
<organism evidence="4 5">
    <name type="scientific">Armillaria ostoyae</name>
    <name type="common">Armillaria root rot fungus</name>
    <dbReference type="NCBI Taxonomy" id="47428"/>
    <lineage>
        <taxon>Eukaryota</taxon>
        <taxon>Fungi</taxon>
        <taxon>Dikarya</taxon>
        <taxon>Basidiomycota</taxon>
        <taxon>Agaricomycotina</taxon>
        <taxon>Agaricomycetes</taxon>
        <taxon>Agaricomycetidae</taxon>
        <taxon>Agaricales</taxon>
        <taxon>Marasmiineae</taxon>
        <taxon>Physalacriaceae</taxon>
        <taxon>Armillaria</taxon>
    </lineage>
</organism>
<evidence type="ECO:0000313" key="4">
    <source>
        <dbReference type="EMBL" id="SJK98555.1"/>
    </source>
</evidence>
<name>A0A284QQ16_ARMOS</name>
<dbReference type="InterPro" id="IPR024078">
    <property type="entry name" value="LmbE-like_dom_sf"/>
</dbReference>
<keyword evidence="5" id="KW-1185">Reference proteome</keyword>
<reference evidence="5" key="1">
    <citation type="journal article" date="2017" name="Nat. Ecol. Evol.">
        <title>Genome expansion and lineage-specific genetic innovations in the forest pathogenic fungi Armillaria.</title>
        <authorList>
            <person name="Sipos G."/>
            <person name="Prasanna A.N."/>
            <person name="Walter M.C."/>
            <person name="O'Connor E."/>
            <person name="Balint B."/>
            <person name="Krizsan K."/>
            <person name="Kiss B."/>
            <person name="Hess J."/>
            <person name="Varga T."/>
            <person name="Slot J."/>
            <person name="Riley R."/>
            <person name="Boka B."/>
            <person name="Rigling D."/>
            <person name="Barry K."/>
            <person name="Lee J."/>
            <person name="Mihaltcheva S."/>
            <person name="LaButti K."/>
            <person name="Lipzen A."/>
            <person name="Waldron R."/>
            <person name="Moloney N.M."/>
            <person name="Sperisen C."/>
            <person name="Kredics L."/>
            <person name="Vagvoelgyi C."/>
            <person name="Patrignani A."/>
            <person name="Fitzpatrick D."/>
            <person name="Nagy I."/>
            <person name="Doyle S."/>
            <person name="Anderson J.B."/>
            <person name="Grigoriev I.V."/>
            <person name="Gueldener U."/>
            <person name="Muensterkoetter M."/>
            <person name="Nagy L.G."/>
        </authorList>
    </citation>
    <scope>NUCLEOTIDE SEQUENCE [LARGE SCALE GENOMIC DNA]</scope>
    <source>
        <strain evidence="5">C18/9</strain>
    </source>
</reference>
<feature type="signal peptide" evidence="3">
    <location>
        <begin position="1"/>
        <end position="17"/>
    </location>
</feature>
<protein>
    <recommendedName>
        <fullName evidence="2">N-acetylglucosaminylphosphatidylinositol deacetylase</fullName>
        <ecNumber evidence="2">3.5.1.89</ecNumber>
    </recommendedName>
</protein>
<dbReference type="SUPFAM" id="SSF102588">
    <property type="entry name" value="LmbE-like"/>
    <property type="match status" value="1"/>
</dbReference>
<sequence>MLTANTILIALIPLLYAILYLPTATENVLNLPSLKKENVLLLTAHPDDECMFFAPTIISLLPFVQIHVLSLSTGNADGLGDIRKAELMESLEVLGVKEGNRHIVDHLALQDNITASWDANIISDILGGYVSDLDIKTILTFDRTGVSGHPNHRSLPEGVKHFIETTALQPPPKFFALISVPTSTKYVGILAPLLAKFDLYSTKLLHSILGTPGRADTMPVFVAGVKEYLTAHRAMRAHKSQLVRFRWLYVLFSRYMWVNEWNLVRLG</sequence>
<dbReference type="InterPro" id="IPR003737">
    <property type="entry name" value="GlcNAc_PI_deacetylase-related"/>
</dbReference>
<gene>
    <name evidence="4" type="ORF">ARMOST_01823</name>
</gene>
<dbReference type="EMBL" id="FUEG01000001">
    <property type="protein sequence ID" value="SJK98555.1"/>
    <property type="molecule type" value="Genomic_DNA"/>
</dbReference>
<accession>A0A284QQ16</accession>
<dbReference type="STRING" id="47428.A0A284QQ16"/>
<dbReference type="UniPathway" id="UPA00196"/>
<evidence type="ECO:0000313" key="5">
    <source>
        <dbReference type="Proteomes" id="UP000219338"/>
    </source>
</evidence>
<dbReference type="EC" id="3.5.1.89" evidence="2"/>
<dbReference type="GO" id="GO:0000225">
    <property type="term" value="F:N-acetylglucosaminylphosphatidylinositol deacetylase activity"/>
    <property type="evidence" value="ECO:0007669"/>
    <property type="project" value="UniProtKB-EC"/>
</dbReference>
<feature type="chain" id="PRO_5013284124" description="N-acetylglucosaminylphosphatidylinositol deacetylase" evidence="3">
    <location>
        <begin position="18"/>
        <end position="267"/>
    </location>
</feature>
<evidence type="ECO:0000256" key="3">
    <source>
        <dbReference type="SAM" id="SignalP"/>
    </source>
</evidence>
<keyword evidence="3" id="KW-0732">Signal</keyword>
<evidence type="ECO:0000256" key="2">
    <source>
        <dbReference type="ARBA" id="ARBA00012176"/>
    </source>
</evidence>
<comment type="similarity">
    <text evidence="1">Belongs to the PIGL family.</text>
</comment>
<dbReference type="PANTHER" id="PTHR12993:SF11">
    <property type="entry name" value="N-ACETYLGLUCOSAMINYL-PHOSPHATIDYLINOSITOL DE-N-ACETYLASE"/>
    <property type="match status" value="1"/>
</dbReference>
<dbReference type="PANTHER" id="PTHR12993">
    <property type="entry name" value="N-ACETYLGLUCOSAMINYL-PHOSPHATIDYLINOSITOL DE-N-ACETYLASE-RELATED"/>
    <property type="match status" value="1"/>
</dbReference>
<dbReference type="GO" id="GO:0016020">
    <property type="term" value="C:membrane"/>
    <property type="evidence" value="ECO:0007669"/>
    <property type="project" value="GOC"/>
</dbReference>
<dbReference type="Pfam" id="PF02585">
    <property type="entry name" value="PIG-L"/>
    <property type="match status" value="1"/>
</dbReference>
<dbReference type="OrthoDB" id="440160at2759"/>
<dbReference type="Gene3D" id="3.40.50.10320">
    <property type="entry name" value="LmbE-like"/>
    <property type="match status" value="1"/>
</dbReference>
<dbReference type="AlphaFoldDB" id="A0A284QQ16"/>